<keyword evidence="1" id="KW-0472">Membrane</keyword>
<proteinExistence type="predicted"/>
<protein>
    <submittedName>
        <fullName evidence="2">Uncharacterized protein</fullName>
    </submittedName>
</protein>
<feature type="transmembrane region" description="Helical" evidence="1">
    <location>
        <begin position="85"/>
        <end position="108"/>
    </location>
</feature>
<accession>K6GJ73</accession>
<organism evidence="2 3">
    <name type="scientific">Solidesulfovibrio magneticus str. Maddingley MBC34</name>
    <dbReference type="NCBI Taxonomy" id="1206767"/>
    <lineage>
        <taxon>Bacteria</taxon>
        <taxon>Pseudomonadati</taxon>
        <taxon>Thermodesulfobacteriota</taxon>
        <taxon>Desulfovibrionia</taxon>
        <taxon>Desulfovibrionales</taxon>
        <taxon>Desulfovibrionaceae</taxon>
        <taxon>Solidesulfovibrio</taxon>
    </lineage>
</organism>
<keyword evidence="1" id="KW-0812">Transmembrane</keyword>
<name>K6GJ73_9BACT</name>
<sequence>MANDITRGVGELHQGQREMLEAVSELGAGAQGLPGRLADFFDKPENLLALAICLVALLGIYRLLRSEHIIPAPSRPAVGSLLSGFMGRGLLVRALIALVLGALGLALLTGRLRSFF</sequence>
<dbReference type="Proteomes" id="UP000006272">
    <property type="component" value="Unassembled WGS sequence"/>
</dbReference>
<dbReference type="EMBL" id="ALAO01000020">
    <property type="protein sequence ID" value="EKO41144.1"/>
    <property type="molecule type" value="Genomic_DNA"/>
</dbReference>
<gene>
    <name evidence="2" type="ORF">B193_0118</name>
</gene>
<feature type="transmembrane region" description="Helical" evidence="1">
    <location>
        <begin position="47"/>
        <end position="64"/>
    </location>
</feature>
<evidence type="ECO:0000313" key="2">
    <source>
        <dbReference type="EMBL" id="EKO41144.1"/>
    </source>
</evidence>
<dbReference type="PATRIC" id="fig|1206767.3.peg.102"/>
<keyword evidence="1" id="KW-1133">Transmembrane helix</keyword>
<evidence type="ECO:0000256" key="1">
    <source>
        <dbReference type="SAM" id="Phobius"/>
    </source>
</evidence>
<dbReference type="AlphaFoldDB" id="K6GJ73"/>
<reference evidence="2 3" key="1">
    <citation type="submission" date="2012-07" db="EMBL/GenBank/DDBJ databases">
        <title>Draft genome sequence of Desulfovibrio magneticus str. Maddingley MBC34 obtained from a metagenomic sequence of a methanogenic enrichment isolated from coal-seam formation water in Victoria, Australia.</title>
        <authorList>
            <person name="Greenfield P."/>
            <person name="Hendry P."/>
            <person name="Li D."/>
            <person name="Rosewarne C.P."/>
            <person name="Tran-Dinh N."/>
            <person name="Elbourne L.D.H."/>
            <person name="Paulsen I.T."/>
            <person name="Midgley D.J."/>
        </authorList>
    </citation>
    <scope>NUCLEOTIDE SEQUENCE [LARGE SCALE GENOMIC DNA]</scope>
    <source>
        <strain evidence="3">Maddingley MBC34</strain>
    </source>
</reference>
<evidence type="ECO:0000313" key="3">
    <source>
        <dbReference type="Proteomes" id="UP000006272"/>
    </source>
</evidence>
<comment type="caution">
    <text evidence="2">The sequence shown here is derived from an EMBL/GenBank/DDBJ whole genome shotgun (WGS) entry which is preliminary data.</text>
</comment>